<dbReference type="InterPro" id="IPR019557">
    <property type="entry name" value="AminoTfrase-like_pln_mobile"/>
</dbReference>
<evidence type="ECO:0000313" key="2">
    <source>
        <dbReference type="EMBL" id="RYR73239.1"/>
    </source>
</evidence>
<dbReference type="Pfam" id="PF10536">
    <property type="entry name" value="PMD"/>
    <property type="match status" value="1"/>
</dbReference>
<gene>
    <name evidence="2" type="ORF">Ahy_A02g007585</name>
</gene>
<feature type="domain" description="Aminotransferase-like plant mobile" evidence="1">
    <location>
        <begin position="39"/>
        <end position="115"/>
    </location>
</feature>
<proteinExistence type="predicted"/>
<dbReference type="InterPro" id="IPR044824">
    <property type="entry name" value="MAIN-like"/>
</dbReference>
<evidence type="ECO:0000313" key="3">
    <source>
        <dbReference type="Proteomes" id="UP000289738"/>
    </source>
</evidence>
<sequence length="147" mass="17058">MEIVSSEVCKVSHNVIIWDHYVWGQVCGRSALKISAVAPWGSACLAHLYRALCRATRVNCKEIDGPLTLLLTWAWIRLPFPLANRWRNWDRDERAYRYHSLAHYKRVLDDLQEGQILGSCTKCTIFSYIFENPSSHKLHLLILQTTM</sequence>
<comment type="caution">
    <text evidence="2">The sequence shown here is derived from an EMBL/GenBank/DDBJ whole genome shotgun (WGS) entry which is preliminary data.</text>
</comment>
<dbReference type="PANTHER" id="PTHR46033:SF8">
    <property type="entry name" value="PROTEIN MAINTENANCE OF MERISTEMS-LIKE"/>
    <property type="match status" value="1"/>
</dbReference>
<evidence type="ECO:0000259" key="1">
    <source>
        <dbReference type="Pfam" id="PF10536"/>
    </source>
</evidence>
<dbReference type="AlphaFoldDB" id="A0A445ED46"/>
<organism evidence="2 3">
    <name type="scientific">Arachis hypogaea</name>
    <name type="common">Peanut</name>
    <dbReference type="NCBI Taxonomy" id="3818"/>
    <lineage>
        <taxon>Eukaryota</taxon>
        <taxon>Viridiplantae</taxon>
        <taxon>Streptophyta</taxon>
        <taxon>Embryophyta</taxon>
        <taxon>Tracheophyta</taxon>
        <taxon>Spermatophyta</taxon>
        <taxon>Magnoliopsida</taxon>
        <taxon>eudicotyledons</taxon>
        <taxon>Gunneridae</taxon>
        <taxon>Pentapetalae</taxon>
        <taxon>rosids</taxon>
        <taxon>fabids</taxon>
        <taxon>Fabales</taxon>
        <taxon>Fabaceae</taxon>
        <taxon>Papilionoideae</taxon>
        <taxon>50 kb inversion clade</taxon>
        <taxon>dalbergioids sensu lato</taxon>
        <taxon>Dalbergieae</taxon>
        <taxon>Pterocarpus clade</taxon>
        <taxon>Arachis</taxon>
    </lineage>
</organism>
<reference evidence="2 3" key="1">
    <citation type="submission" date="2019-01" db="EMBL/GenBank/DDBJ databases">
        <title>Sequencing of cultivated peanut Arachis hypogaea provides insights into genome evolution and oil improvement.</title>
        <authorList>
            <person name="Chen X."/>
        </authorList>
    </citation>
    <scope>NUCLEOTIDE SEQUENCE [LARGE SCALE GENOMIC DNA]</scope>
    <source>
        <strain evidence="3">cv. Fuhuasheng</strain>
        <tissue evidence="2">Leaves</tissue>
    </source>
</reference>
<keyword evidence="3" id="KW-1185">Reference proteome</keyword>
<protein>
    <recommendedName>
        <fullName evidence="1">Aminotransferase-like plant mobile domain-containing protein</fullName>
    </recommendedName>
</protein>
<dbReference type="EMBL" id="SDMP01000002">
    <property type="protein sequence ID" value="RYR73239.1"/>
    <property type="molecule type" value="Genomic_DNA"/>
</dbReference>
<dbReference type="Proteomes" id="UP000289738">
    <property type="component" value="Chromosome A02"/>
</dbReference>
<dbReference type="PANTHER" id="PTHR46033">
    <property type="entry name" value="PROTEIN MAIN-LIKE 2"/>
    <property type="match status" value="1"/>
</dbReference>
<accession>A0A445ED46</accession>
<name>A0A445ED46_ARAHY</name>
<dbReference type="GO" id="GO:0010073">
    <property type="term" value="P:meristem maintenance"/>
    <property type="evidence" value="ECO:0007669"/>
    <property type="project" value="InterPro"/>
</dbReference>